<evidence type="ECO:0000256" key="1">
    <source>
        <dbReference type="ARBA" id="ARBA00001946"/>
    </source>
</evidence>
<feature type="domain" description="Nudix hydrolase" evidence="3">
    <location>
        <begin position="1"/>
        <end position="149"/>
    </location>
</feature>
<dbReference type="InterPro" id="IPR051325">
    <property type="entry name" value="Nudix_hydrolase_domain"/>
</dbReference>
<evidence type="ECO:0000313" key="4">
    <source>
        <dbReference type="EMBL" id="TFZ00527.1"/>
    </source>
</evidence>
<dbReference type="GO" id="GO:0006754">
    <property type="term" value="P:ATP biosynthetic process"/>
    <property type="evidence" value="ECO:0007669"/>
    <property type="project" value="TreeGrafter"/>
</dbReference>
<dbReference type="OrthoDB" id="954553at2"/>
<accession>A0A4Z0BMI9</accession>
<dbReference type="GO" id="GO:0006167">
    <property type="term" value="P:AMP biosynthetic process"/>
    <property type="evidence" value="ECO:0007669"/>
    <property type="project" value="TreeGrafter"/>
</dbReference>
<dbReference type="RefSeq" id="WP_135264867.1">
    <property type="nucleotide sequence ID" value="NZ_SMLM01000003.1"/>
</dbReference>
<dbReference type="PROSITE" id="PS00893">
    <property type="entry name" value="NUDIX_BOX"/>
    <property type="match status" value="1"/>
</dbReference>
<sequence length="150" mass="16814">MRSAGLLMFRRAAGALELLLAHPGGPFWARKDDGAWTLPKGELQDGEDALAAACREFEEETGCAPTGPFLDLGEVRLKSGKRVQAWAFEGDFDPAHLRCNLFEVEWPPRSGRLRQFPEIDRAGWFDPQAARRKLLAAQQPFVDRLEQLLP</sequence>
<dbReference type="Proteomes" id="UP000298180">
    <property type="component" value="Unassembled WGS sequence"/>
</dbReference>
<keyword evidence="5" id="KW-1185">Reference proteome</keyword>
<dbReference type="Pfam" id="PF00293">
    <property type="entry name" value="NUDIX"/>
    <property type="match status" value="1"/>
</dbReference>
<dbReference type="GO" id="GO:0004081">
    <property type="term" value="F:bis(5'-nucleosyl)-tetraphosphatase (asymmetrical) activity"/>
    <property type="evidence" value="ECO:0007669"/>
    <property type="project" value="TreeGrafter"/>
</dbReference>
<comment type="caution">
    <text evidence="4">The sequence shown here is derived from an EMBL/GenBank/DDBJ whole genome shotgun (WGS) entry which is preliminary data.</text>
</comment>
<dbReference type="Gene3D" id="3.90.79.10">
    <property type="entry name" value="Nucleoside Triphosphate Pyrophosphohydrolase"/>
    <property type="match status" value="1"/>
</dbReference>
<dbReference type="EMBL" id="SMLM01000003">
    <property type="protein sequence ID" value="TFZ00527.1"/>
    <property type="molecule type" value="Genomic_DNA"/>
</dbReference>
<evidence type="ECO:0000313" key="5">
    <source>
        <dbReference type="Proteomes" id="UP000298180"/>
    </source>
</evidence>
<dbReference type="PANTHER" id="PTHR21340">
    <property type="entry name" value="DIADENOSINE 5,5-P1,P4-TETRAPHOSPHATE PYROPHOSPHOHYDROLASE MUTT"/>
    <property type="match status" value="1"/>
</dbReference>
<dbReference type="InterPro" id="IPR020084">
    <property type="entry name" value="NUDIX_hydrolase_CS"/>
</dbReference>
<evidence type="ECO:0000259" key="3">
    <source>
        <dbReference type="PROSITE" id="PS51462"/>
    </source>
</evidence>
<keyword evidence="2" id="KW-0378">Hydrolase</keyword>
<name>A0A4Z0BMI9_9BURK</name>
<organism evidence="4 5">
    <name type="scientific">Ramlibacter henchirensis</name>
    <dbReference type="NCBI Taxonomy" id="204072"/>
    <lineage>
        <taxon>Bacteria</taxon>
        <taxon>Pseudomonadati</taxon>
        <taxon>Pseudomonadota</taxon>
        <taxon>Betaproteobacteria</taxon>
        <taxon>Burkholderiales</taxon>
        <taxon>Comamonadaceae</taxon>
        <taxon>Ramlibacter</taxon>
    </lineage>
</organism>
<dbReference type="PANTHER" id="PTHR21340:SF7">
    <property type="entry name" value="NUDIX HYDROLASE DOMAIN-CONTAINING PROTEIN"/>
    <property type="match status" value="1"/>
</dbReference>
<reference evidence="4 5" key="1">
    <citation type="submission" date="2019-03" db="EMBL/GenBank/DDBJ databases">
        <title>Ramlibacter henchirensis DSM 14656, whole genome shotgun sequence.</title>
        <authorList>
            <person name="Zhang X."/>
            <person name="Feng G."/>
            <person name="Zhu H."/>
        </authorList>
    </citation>
    <scope>NUCLEOTIDE SEQUENCE [LARGE SCALE GENOMIC DNA]</scope>
    <source>
        <strain evidence="4 5">DSM 14656</strain>
    </source>
</reference>
<gene>
    <name evidence="4" type="ORF">EZ313_18890</name>
</gene>
<dbReference type="SUPFAM" id="SSF55811">
    <property type="entry name" value="Nudix"/>
    <property type="match status" value="1"/>
</dbReference>
<dbReference type="CDD" id="cd04662">
    <property type="entry name" value="NUDIX_Hydrolase"/>
    <property type="match status" value="1"/>
</dbReference>
<dbReference type="InterPro" id="IPR015797">
    <property type="entry name" value="NUDIX_hydrolase-like_dom_sf"/>
</dbReference>
<proteinExistence type="predicted"/>
<evidence type="ECO:0000256" key="2">
    <source>
        <dbReference type="ARBA" id="ARBA00022801"/>
    </source>
</evidence>
<protein>
    <submittedName>
        <fullName evidence="4">NUDIX domain-containing protein</fullName>
    </submittedName>
</protein>
<dbReference type="InterPro" id="IPR000086">
    <property type="entry name" value="NUDIX_hydrolase_dom"/>
</dbReference>
<dbReference type="AlphaFoldDB" id="A0A4Z0BMI9"/>
<comment type="cofactor">
    <cofactor evidence="1">
        <name>Mg(2+)</name>
        <dbReference type="ChEBI" id="CHEBI:18420"/>
    </cofactor>
</comment>
<dbReference type="PROSITE" id="PS51462">
    <property type="entry name" value="NUDIX"/>
    <property type="match status" value="1"/>
</dbReference>